<keyword evidence="2" id="KW-1185">Reference proteome</keyword>
<dbReference type="AlphaFoldDB" id="A0A4Y2ECC7"/>
<protein>
    <submittedName>
        <fullName evidence="1">Uncharacterized protein</fullName>
    </submittedName>
</protein>
<name>A0A4Y2ECC7_ARAVE</name>
<sequence>MHRAAGTLYGTAWRLLGRAGLIADYTRLHRTGWGEHFRSRLEASEHLDMELGCFGEFWRSDGAWTVDVPDILATNPYSSPYDESFDVSEG</sequence>
<dbReference type="EMBL" id="BGPR01000539">
    <property type="protein sequence ID" value="GBM25495.1"/>
    <property type="molecule type" value="Genomic_DNA"/>
</dbReference>
<evidence type="ECO:0000313" key="1">
    <source>
        <dbReference type="EMBL" id="GBM25495.1"/>
    </source>
</evidence>
<evidence type="ECO:0000313" key="2">
    <source>
        <dbReference type="Proteomes" id="UP000499080"/>
    </source>
</evidence>
<proteinExistence type="predicted"/>
<accession>A0A4Y2ECC7</accession>
<comment type="caution">
    <text evidence="1">The sequence shown here is derived from an EMBL/GenBank/DDBJ whole genome shotgun (WGS) entry which is preliminary data.</text>
</comment>
<dbReference type="Proteomes" id="UP000499080">
    <property type="component" value="Unassembled WGS sequence"/>
</dbReference>
<organism evidence="1 2">
    <name type="scientific">Araneus ventricosus</name>
    <name type="common">Orbweaver spider</name>
    <name type="synonym">Epeira ventricosa</name>
    <dbReference type="NCBI Taxonomy" id="182803"/>
    <lineage>
        <taxon>Eukaryota</taxon>
        <taxon>Metazoa</taxon>
        <taxon>Ecdysozoa</taxon>
        <taxon>Arthropoda</taxon>
        <taxon>Chelicerata</taxon>
        <taxon>Arachnida</taxon>
        <taxon>Araneae</taxon>
        <taxon>Araneomorphae</taxon>
        <taxon>Entelegynae</taxon>
        <taxon>Araneoidea</taxon>
        <taxon>Araneidae</taxon>
        <taxon>Araneus</taxon>
    </lineage>
</organism>
<reference evidence="1 2" key="1">
    <citation type="journal article" date="2019" name="Sci. Rep.">
        <title>Orb-weaving spider Araneus ventricosus genome elucidates the spidroin gene catalogue.</title>
        <authorList>
            <person name="Kono N."/>
            <person name="Nakamura H."/>
            <person name="Ohtoshi R."/>
            <person name="Moran D.A.P."/>
            <person name="Shinohara A."/>
            <person name="Yoshida Y."/>
            <person name="Fujiwara M."/>
            <person name="Mori M."/>
            <person name="Tomita M."/>
            <person name="Arakawa K."/>
        </authorList>
    </citation>
    <scope>NUCLEOTIDE SEQUENCE [LARGE SCALE GENOMIC DNA]</scope>
</reference>
<gene>
    <name evidence="1" type="ORF">AVEN_62252_1</name>
</gene>